<dbReference type="InterPro" id="IPR006140">
    <property type="entry name" value="D-isomer_DH_NAD-bd"/>
</dbReference>
<dbReference type="SUPFAM" id="SSF51735">
    <property type="entry name" value="NAD(P)-binding Rossmann-fold domains"/>
    <property type="match status" value="1"/>
</dbReference>
<comment type="similarity">
    <text evidence="1 4">Belongs to the D-isomer specific 2-hydroxyacid dehydrogenase family.</text>
</comment>
<evidence type="ECO:0000313" key="7">
    <source>
        <dbReference type="EMBL" id="RST77174.1"/>
    </source>
</evidence>
<dbReference type="PANTHER" id="PTHR43333:SF1">
    <property type="entry name" value="D-ISOMER SPECIFIC 2-HYDROXYACID DEHYDROGENASE NAD-BINDING DOMAIN-CONTAINING PROTEIN"/>
    <property type="match status" value="1"/>
</dbReference>
<dbReference type="RefSeq" id="WP_126046919.1">
    <property type="nucleotide sequence ID" value="NZ_QYTV02000001.1"/>
</dbReference>
<dbReference type="Proteomes" id="UP000287156">
    <property type="component" value="Unassembled WGS sequence"/>
</dbReference>
<dbReference type="PANTHER" id="PTHR43333">
    <property type="entry name" value="2-HACID_DH_C DOMAIN-CONTAINING PROTEIN"/>
    <property type="match status" value="1"/>
</dbReference>
<dbReference type="InterPro" id="IPR006139">
    <property type="entry name" value="D-isomer_2_OHA_DH_cat_dom"/>
</dbReference>
<sequence>MILCTIPQLSFEEKKILKEACRDQILFASDMIETNISLDEIHIFITYGYDFDQYPLNKMPSLQWIHIGQTGIEHLDIPAILSRKIRLTHTKDIHGIPISEYVLSMILYSVRDIQRYLRSKNTCYWDRRERVGEAFGKTVSIFGTGSIGQDIAKLLKALNMKTIGVNTSGSPKRYFDEVYTLKEKHSVLKESDFVVLIMPATEETHHCIGKEELEIMKKSSFLINVGRGPLIDDEAFINALSQKEIKGAALDVFDTEPLPENHPFWNLSNVFITPHIASMTDQYNSRAMEKFAANYQLFKEGKDLENEIKEGLKY</sequence>
<dbReference type="GO" id="GO:0016616">
    <property type="term" value="F:oxidoreductase activity, acting on the CH-OH group of donors, NAD or NADP as acceptor"/>
    <property type="evidence" value="ECO:0007669"/>
    <property type="project" value="InterPro"/>
</dbReference>
<evidence type="ECO:0000256" key="1">
    <source>
        <dbReference type="ARBA" id="ARBA00005854"/>
    </source>
</evidence>
<dbReference type="Gene3D" id="3.40.50.720">
    <property type="entry name" value="NAD(P)-binding Rossmann-like Domain"/>
    <property type="match status" value="2"/>
</dbReference>
<dbReference type="AlphaFoldDB" id="A0A429Y784"/>
<dbReference type="Pfam" id="PF02826">
    <property type="entry name" value="2-Hacid_dh_C"/>
    <property type="match status" value="1"/>
</dbReference>
<evidence type="ECO:0000256" key="3">
    <source>
        <dbReference type="ARBA" id="ARBA00023027"/>
    </source>
</evidence>
<evidence type="ECO:0000256" key="2">
    <source>
        <dbReference type="ARBA" id="ARBA00023002"/>
    </source>
</evidence>
<organism evidence="7 8">
    <name type="scientific">Siminovitchia acidinfaciens</name>
    <dbReference type="NCBI Taxonomy" id="2321395"/>
    <lineage>
        <taxon>Bacteria</taxon>
        <taxon>Bacillati</taxon>
        <taxon>Bacillota</taxon>
        <taxon>Bacilli</taxon>
        <taxon>Bacillales</taxon>
        <taxon>Bacillaceae</taxon>
        <taxon>Siminovitchia</taxon>
    </lineage>
</organism>
<dbReference type="EMBL" id="QYTV02000001">
    <property type="protein sequence ID" value="RST77174.1"/>
    <property type="molecule type" value="Genomic_DNA"/>
</dbReference>
<dbReference type="FunFam" id="3.40.50.720:FF:000363">
    <property type="entry name" value="D-isomer specific 2-hydroxyacid dehydrogenase"/>
    <property type="match status" value="1"/>
</dbReference>
<evidence type="ECO:0000259" key="6">
    <source>
        <dbReference type="Pfam" id="PF02826"/>
    </source>
</evidence>
<name>A0A429Y784_9BACI</name>
<reference evidence="7" key="1">
    <citation type="submission" date="2018-12" db="EMBL/GenBank/DDBJ databases">
        <authorList>
            <person name="Sun L."/>
            <person name="Chen Z."/>
        </authorList>
    </citation>
    <scope>NUCLEOTIDE SEQUENCE [LARGE SCALE GENOMIC DNA]</scope>
    <source>
        <strain evidence="7">3-2-2</strain>
    </source>
</reference>
<proteinExistence type="inferred from homology"/>
<protein>
    <submittedName>
        <fullName evidence="7">D-2-hydroxyacid dehydrogenase</fullName>
    </submittedName>
</protein>
<dbReference type="GO" id="GO:0051287">
    <property type="term" value="F:NAD binding"/>
    <property type="evidence" value="ECO:0007669"/>
    <property type="project" value="InterPro"/>
</dbReference>
<dbReference type="InterPro" id="IPR029753">
    <property type="entry name" value="D-isomer_DH_CS"/>
</dbReference>
<comment type="caution">
    <text evidence="7">The sequence shown here is derived from an EMBL/GenBank/DDBJ whole genome shotgun (WGS) entry which is preliminary data.</text>
</comment>
<gene>
    <name evidence="7" type="ORF">D4T97_001365</name>
</gene>
<dbReference type="CDD" id="cd05300">
    <property type="entry name" value="2-Hacid_dh_1"/>
    <property type="match status" value="1"/>
</dbReference>
<keyword evidence="8" id="KW-1185">Reference proteome</keyword>
<dbReference type="OrthoDB" id="9805416at2"/>
<dbReference type="SUPFAM" id="SSF52283">
    <property type="entry name" value="Formate/glycerate dehydrogenase catalytic domain-like"/>
    <property type="match status" value="1"/>
</dbReference>
<accession>A0A429Y784</accession>
<dbReference type="PROSITE" id="PS00671">
    <property type="entry name" value="D_2_HYDROXYACID_DH_3"/>
    <property type="match status" value="1"/>
</dbReference>
<evidence type="ECO:0000313" key="8">
    <source>
        <dbReference type="Proteomes" id="UP000287156"/>
    </source>
</evidence>
<keyword evidence="3" id="KW-0520">NAD</keyword>
<dbReference type="Pfam" id="PF00389">
    <property type="entry name" value="2-Hacid_dh"/>
    <property type="match status" value="1"/>
</dbReference>
<evidence type="ECO:0000259" key="5">
    <source>
        <dbReference type="Pfam" id="PF00389"/>
    </source>
</evidence>
<keyword evidence="2 4" id="KW-0560">Oxidoreductase</keyword>
<feature type="domain" description="D-isomer specific 2-hydroxyacid dehydrogenase NAD-binding" evidence="6">
    <location>
        <begin position="103"/>
        <end position="277"/>
    </location>
</feature>
<dbReference type="InterPro" id="IPR036291">
    <property type="entry name" value="NAD(P)-bd_dom_sf"/>
</dbReference>
<evidence type="ECO:0000256" key="4">
    <source>
        <dbReference type="RuleBase" id="RU003719"/>
    </source>
</evidence>
<feature type="domain" description="D-isomer specific 2-hydroxyacid dehydrogenase catalytic" evidence="5">
    <location>
        <begin position="13"/>
        <end position="308"/>
    </location>
</feature>